<dbReference type="FunFam" id="1.10.340.30:FF:000011">
    <property type="entry name" value="Adenine DNA glycosylase"/>
    <property type="match status" value="1"/>
</dbReference>
<keyword evidence="9" id="KW-0326">Glycosidase</keyword>
<dbReference type="Gene3D" id="1.10.340.30">
    <property type="entry name" value="Hypothetical protein, domain 2"/>
    <property type="match status" value="1"/>
</dbReference>
<evidence type="ECO:0000256" key="6">
    <source>
        <dbReference type="ARBA" id="ARBA00023004"/>
    </source>
</evidence>
<dbReference type="GO" id="GO:0006284">
    <property type="term" value="P:base-excision repair"/>
    <property type="evidence" value="ECO:0007669"/>
    <property type="project" value="InterPro"/>
</dbReference>
<dbReference type="GO" id="GO:0034039">
    <property type="term" value="F:8-oxo-7,8-dihydroguanine DNA N-glycosylase activity"/>
    <property type="evidence" value="ECO:0007669"/>
    <property type="project" value="TreeGrafter"/>
</dbReference>
<evidence type="ECO:0000256" key="4">
    <source>
        <dbReference type="ARBA" id="ARBA00022763"/>
    </source>
</evidence>
<dbReference type="InterPro" id="IPR003265">
    <property type="entry name" value="HhH-GPD_domain"/>
</dbReference>
<dbReference type="GO" id="GO:0032357">
    <property type="term" value="F:oxidized purine DNA binding"/>
    <property type="evidence" value="ECO:0007669"/>
    <property type="project" value="TreeGrafter"/>
</dbReference>
<dbReference type="GO" id="GO:0000701">
    <property type="term" value="F:purine-specific mismatch base pair DNA N-glycosylase activity"/>
    <property type="evidence" value="ECO:0007669"/>
    <property type="project" value="TreeGrafter"/>
</dbReference>
<evidence type="ECO:0000313" key="13">
    <source>
        <dbReference type="Proteomes" id="UP000243459"/>
    </source>
</evidence>
<dbReference type="Pfam" id="PF00730">
    <property type="entry name" value="HhH-GPD"/>
    <property type="match status" value="1"/>
</dbReference>
<keyword evidence="7" id="KW-0411">Iron-sulfur</keyword>
<keyword evidence="5" id="KW-0378">Hydrolase</keyword>
<reference evidence="13" key="1">
    <citation type="journal article" date="2017" name="Nat. Commun.">
        <title>The asparagus genome sheds light on the origin and evolution of a young Y chromosome.</title>
        <authorList>
            <person name="Harkess A."/>
            <person name="Zhou J."/>
            <person name="Xu C."/>
            <person name="Bowers J.E."/>
            <person name="Van der Hulst R."/>
            <person name="Ayyampalayam S."/>
            <person name="Mercati F."/>
            <person name="Riccardi P."/>
            <person name="McKain M.R."/>
            <person name="Kakrana A."/>
            <person name="Tang H."/>
            <person name="Ray J."/>
            <person name="Groenendijk J."/>
            <person name="Arikit S."/>
            <person name="Mathioni S.M."/>
            <person name="Nakano M."/>
            <person name="Shan H."/>
            <person name="Telgmann-Rauber A."/>
            <person name="Kanno A."/>
            <person name="Yue Z."/>
            <person name="Chen H."/>
            <person name="Li W."/>
            <person name="Chen Y."/>
            <person name="Xu X."/>
            <person name="Zhang Y."/>
            <person name="Luo S."/>
            <person name="Chen H."/>
            <person name="Gao J."/>
            <person name="Mao Z."/>
            <person name="Pires J.C."/>
            <person name="Luo M."/>
            <person name="Kudrna D."/>
            <person name="Wing R.A."/>
            <person name="Meyers B.C."/>
            <person name="Yi K."/>
            <person name="Kong H."/>
            <person name="Lavrijsen P."/>
            <person name="Sunseri F."/>
            <person name="Falavigna A."/>
            <person name="Ye Y."/>
            <person name="Leebens-Mack J.H."/>
            <person name="Chen G."/>
        </authorList>
    </citation>
    <scope>NUCLEOTIDE SEQUENCE [LARGE SCALE GENOMIC DNA]</scope>
    <source>
        <strain evidence="13">cv. DH0086</strain>
    </source>
</reference>
<dbReference type="GO" id="GO:0051536">
    <property type="term" value="F:iron-sulfur cluster binding"/>
    <property type="evidence" value="ECO:0007669"/>
    <property type="project" value="UniProtKB-KW"/>
</dbReference>
<gene>
    <name evidence="12" type="ORF">A4U43_C02F5150</name>
</gene>
<protein>
    <recommendedName>
        <fullName evidence="11">HhH-GPD domain-containing protein</fullName>
    </recommendedName>
</protein>
<accession>A0A5P1FHV8</accession>
<keyword evidence="3" id="KW-0479">Metal-binding</keyword>
<dbReference type="AlphaFoldDB" id="A0A5P1FHV8"/>
<evidence type="ECO:0000256" key="8">
    <source>
        <dbReference type="ARBA" id="ARBA00023204"/>
    </source>
</evidence>
<evidence type="ECO:0000256" key="5">
    <source>
        <dbReference type="ARBA" id="ARBA00022801"/>
    </source>
</evidence>
<keyword evidence="8" id="KW-0234">DNA repair</keyword>
<dbReference type="Gramene" id="ONK77303">
    <property type="protein sequence ID" value="ONK77303"/>
    <property type="gene ID" value="A4U43_C02F5150"/>
</dbReference>
<dbReference type="GO" id="GO:0035485">
    <property type="term" value="F:adenine/guanine mispair binding"/>
    <property type="evidence" value="ECO:0007669"/>
    <property type="project" value="TreeGrafter"/>
</dbReference>
<dbReference type="Gene3D" id="1.10.1670.10">
    <property type="entry name" value="Helix-hairpin-Helix base-excision DNA repair enzymes (C-terminal)"/>
    <property type="match status" value="1"/>
</dbReference>
<comment type="cofactor">
    <cofactor evidence="1">
        <name>[4Fe-4S] cluster</name>
        <dbReference type="ChEBI" id="CHEBI:49883"/>
    </cofactor>
</comment>
<feature type="domain" description="HhH-GPD" evidence="11">
    <location>
        <begin position="112"/>
        <end position="253"/>
    </location>
</feature>
<evidence type="ECO:0000313" key="12">
    <source>
        <dbReference type="EMBL" id="ONK77303.1"/>
    </source>
</evidence>
<dbReference type="InterPro" id="IPR023170">
    <property type="entry name" value="HhH_base_excis_C"/>
</dbReference>
<dbReference type="InterPro" id="IPR011257">
    <property type="entry name" value="DNA_glycosylase"/>
</dbReference>
<dbReference type="Proteomes" id="UP000243459">
    <property type="component" value="Chromosome 2"/>
</dbReference>
<keyword evidence="6" id="KW-0408">Iron</keyword>
<name>A0A5P1FHV8_ASPOF</name>
<evidence type="ECO:0000256" key="9">
    <source>
        <dbReference type="ARBA" id="ARBA00023295"/>
    </source>
</evidence>
<evidence type="ECO:0000256" key="2">
    <source>
        <dbReference type="ARBA" id="ARBA00008343"/>
    </source>
</evidence>
<dbReference type="GO" id="GO:0046872">
    <property type="term" value="F:metal ion binding"/>
    <property type="evidence" value="ECO:0007669"/>
    <property type="project" value="UniProtKB-KW"/>
</dbReference>
<evidence type="ECO:0000256" key="1">
    <source>
        <dbReference type="ARBA" id="ARBA00001966"/>
    </source>
</evidence>
<dbReference type="GO" id="GO:0006298">
    <property type="term" value="P:mismatch repair"/>
    <property type="evidence" value="ECO:0007669"/>
    <property type="project" value="TreeGrafter"/>
</dbReference>
<dbReference type="SUPFAM" id="SSF48150">
    <property type="entry name" value="DNA-glycosylase"/>
    <property type="match status" value="1"/>
</dbReference>
<dbReference type="GO" id="GO:0005634">
    <property type="term" value="C:nucleus"/>
    <property type="evidence" value="ECO:0007669"/>
    <property type="project" value="TreeGrafter"/>
</dbReference>
<evidence type="ECO:0000256" key="3">
    <source>
        <dbReference type="ARBA" id="ARBA00022723"/>
    </source>
</evidence>
<evidence type="ECO:0000256" key="10">
    <source>
        <dbReference type="SAM" id="MobiDB-lite"/>
    </source>
</evidence>
<keyword evidence="13" id="KW-1185">Reference proteome</keyword>
<keyword evidence="4" id="KW-0227">DNA damage</keyword>
<evidence type="ECO:0000256" key="7">
    <source>
        <dbReference type="ARBA" id="ARBA00023014"/>
    </source>
</evidence>
<dbReference type="EMBL" id="CM007382">
    <property type="protein sequence ID" value="ONK77303.1"/>
    <property type="molecule type" value="Genomic_DNA"/>
</dbReference>
<evidence type="ECO:0000259" key="11">
    <source>
        <dbReference type="SMART" id="SM00478"/>
    </source>
</evidence>
<dbReference type="SMART" id="SM00478">
    <property type="entry name" value="ENDO3c"/>
    <property type="match status" value="1"/>
</dbReference>
<feature type="region of interest" description="Disordered" evidence="10">
    <location>
        <begin position="17"/>
        <end position="61"/>
    </location>
</feature>
<proteinExistence type="inferred from homology"/>
<dbReference type="PANTHER" id="PTHR42944:SF1">
    <property type="entry name" value="ADENINE DNA GLYCOSYLASE"/>
    <property type="match status" value="1"/>
</dbReference>
<dbReference type="PANTHER" id="PTHR42944">
    <property type="entry name" value="ADENINE DNA GLYCOSYLASE"/>
    <property type="match status" value="1"/>
</dbReference>
<comment type="similarity">
    <text evidence="2">Belongs to the Nth/MutY family.</text>
</comment>
<sequence length="298" mass="33753">MLLSNSPLPHQQSFKHLAGKNFKPTPKNSHPLSLMTTKSKSKSKKTLTPNPTECTNPIPDIEDFSPSETLKIRSSLLRWYDENHRKLPWRKETNHGDDDEGRAYAVWVSEVMLQQTRVQTVIGYFDRWMERWPTVQHLAAADLEEVNEMWAGLGYYRRARFLLEGAKAVVEGGNFPRTAAALRGVRGIGEYTAGAIASIAFNEAVPVVDGNVIRVITRLKAISANPKETATMKSIWNQNLHLLQDLEISTRPSWNWEQLCALQLALIALPAQFLISVVHFQSQVSAKKLRLQITPQRF</sequence>
<dbReference type="CDD" id="cd00056">
    <property type="entry name" value="ENDO3c"/>
    <property type="match status" value="1"/>
</dbReference>
<organism evidence="12 13">
    <name type="scientific">Asparagus officinalis</name>
    <name type="common">Garden asparagus</name>
    <dbReference type="NCBI Taxonomy" id="4686"/>
    <lineage>
        <taxon>Eukaryota</taxon>
        <taxon>Viridiplantae</taxon>
        <taxon>Streptophyta</taxon>
        <taxon>Embryophyta</taxon>
        <taxon>Tracheophyta</taxon>
        <taxon>Spermatophyta</taxon>
        <taxon>Magnoliopsida</taxon>
        <taxon>Liliopsida</taxon>
        <taxon>Asparagales</taxon>
        <taxon>Asparagaceae</taxon>
        <taxon>Asparagoideae</taxon>
        <taxon>Asparagus</taxon>
    </lineage>
</organism>
<dbReference type="InterPro" id="IPR044298">
    <property type="entry name" value="MIG/MutY"/>
</dbReference>